<dbReference type="PANTHER" id="PTHR43117">
    <property type="entry name" value="OSMOPROTECTANT IMPORT ATP-BINDING PROTEIN OSMV"/>
    <property type="match status" value="1"/>
</dbReference>
<keyword evidence="3" id="KW-0547">Nucleotide-binding</keyword>
<dbReference type="SMART" id="SM00382">
    <property type="entry name" value="AAA"/>
    <property type="match status" value="1"/>
</dbReference>
<evidence type="ECO:0000259" key="5">
    <source>
        <dbReference type="PROSITE" id="PS50893"/>
    </source>
</evidence>
<name>A0ABQ3UIC8_9CHLR</name>
<keyword evidence="7" id="KW-1185">Reference proteome</keyword>
<keyword evidence="2" id="KW-0813">Transport</keyword>
<dbReference type="EMBL" id="BNJG01000001">
    <property type="protein sequence ID" value="GHO52427.1"/>
    <property type="molecule type" value="Genomic_DNA"/>
</dbReference>
<dbReference type="Pfam" id="PF00005">
    <property type="entry name" value="ABC_tran"/>
    <property type="match status" value="1"/>
</dbReference>
<evidence type="ECO:0000256" key="3">
    <source>
        <dbReference type="ARBA" id="ARBA00022741"/>
    </source>
</evidence>
<comment type="caution">
    <text evidence="6">The sequence shown here is derived from an EMBL/GenBank/DDBJ whole genome shotgun (WGS) entry which is preliminary data.</text>
</comment>
<keyword evidence="4" id="KW-0067">ATP-binding</keyword>
<evidence type="ECO:0000256" key="2">
    <source>
        <dbReference type="ARBA" id="ARBA00022448"/>
    </source>
</evidence>
<dbReference type="SUPFAM" id="SSF52540">
    <property type="entry name" value="P-loop containing nucleoside triphosphate hydrolases"/>
    <property type="match status" value="1"/>
</dbReference>
<feature type="domain" description="ABC transporter" evidence="5">
    <location>
        <begin position="4"/>
        <end position="241"/>
    </location>
</feature>
<organism evidence="6 7">
    <name type="scientific">Ktedonobacter robiniae</name>
    <dbReference type="NCBI Taxonomy" id="2778365"/>
    <lineage>
        <taxon>Bacteria</taxon>
        <taxon>Bacillati</taxon>
        <taxon>Chloroflexota</taxon>
        <taxon>Ktedonobacteria</taxon>
        <taxon>Ktedonobacterales</taxon>
        <taxon>Ktedonobacteraceae</taxon>
        <taxon>Ktedonobacter</taxon>
    </lineage>
</organism>
<evidence type="ECO:0000313" key="7">
    <source>
        <dbReference type="Proteomes" id="UP000654345"/>
    </source>
</evidence>
<dbReference type="SUPFAM" id="SSF54631">
    <property type="entry name" value="CBS-domain pair"/>
    <property type="match status" value="1"/>
</dbReference>
<sequence length="339" mass="36857">MATIAFQEITKLYPKTQKPAVDAVSFEVPEGSTCVLVGTSGSGKTTLLRMVNRLIEPTSGAIIIDGKDVLKENTIQLRRRIGYVIQQVGLFPHMTVGENVRVTAEIAGGWEKQRLNKRVDELLDLVGLPPADYRKRFPRQLSGGQQQRVGLARALATDPAILLMDEPFGALDAITRARMQDELQRIQRDVHKTILFVSHDIDEAFKLGDQIAVMSEGKLVQIGSPVELLARPANGFVSQLVGADNTLRQLQYLPVSTALDNRPEAVSSAHWGDAATCSPDATLLDAMLQLLSTGSPALTVTSSDSTQPQGNITLASINREISRHRGQQSQPNQPEGSHA</sequence>
<accession>A0ABQ3UIC8</accession>
<dbReference type="InterPro" id="IPR003593">
    <property type="entry name" value="AAA+_ATPase"/>
</dbReference>
<reference evidence="6 7" key="1">
    <citation type="journal article" date="2021" name="Int. J. Syst. Evol. Microbiol.">
        <title>Reticulibacter mediterranei gen. nov., sp. nov., within the new family Reticulibacteraceae fam. nov., and Ktedonospora formicarum gen. nov., sp. nov., Ktedonobacter robiniae sp. nov., Dictyobacter formicarum sp. nov. and Dictyobacter arantiisoli sp. nov., belonging to the class Ktedonobacteria.</title>
        <authorList>
            <person name="Yabe S."/>
            <person name="Zheng Y."/>
            <person name="Wang C.M."/>
            <person name="Sakai Y."/>
            <person name="Abe K."/>
            <person name="Yokota A."/>
            <person name="Donadio S."/>
            <person name="Cavaletti L."/>
            <person name="Monciardini P."/>
        </authorList>
    </citation>
    <scope>NUCLEOTIDE SEQUENCE [LARGE SCALE GENOMIC DNA]</scope>
    <source>
        <strain evidence="6 7">SOSP1-30</strain>
    </source>
</reference>
<dbReference type="PANTHER" id="PTHR43117:SF4">
    <property type="entry name" value="OSMOPROTECTANT IMPORT ATP-BINDING PROTEIN OSMV"/>
    <property type="match status" value="1"/>
</dbReference>
<dbReference type="InterPro" id="IPR046342">
    <property type="entry name" value="CBS_dom_sf"/>
</dbReference>
<evidence type="ECO:0000313" key="6">
    <source>
        <dbReference type="EMBL" id="GHO52427.1"/>
    </source>
</evidence>
<dbReference type="PROSITE" id="PS50893">
    <property type="entry name" value="ABC_TRANSPORTER_2"/>
    <property type="match status" value="1"/>
</dbReference>
<dbReference type="Gene3D" id="3.40.50.300">
    <property type="entry name" value="P-loop containing nucleotide triphosphate hydrolases"/>
    <property type="match status" value="1"/>
</dbReference>
<dbReference type="InterPro" id="IPR027417">
    <property type="entry name" value="P-loop_NTPase"/>
</dbReference>
<proteinExistence type="inferred from homology"/>
<gene>
    <name evidence="6" type="ORF">KSB_09020</name>
</gene>
<evidence type="ECO:0000256" key="1">
    <source>
        <dbReference type="ARBA" id="ARBA00005417"/>
    </source>
</evidence>
<dbReference type="Proteomes" id="UP000654345">
    <property type="component" value="Unassembled WGS sequence"/>
</dbReference>
<dbReference type="InterPro" id="IPR017871">
    <property type="entry name" value="ABC_transporter-like_CS"/>
</dbReference>
<dbReference type="InterPro" id="IPR003439">
    <property type="entry name" value="ABC_transporter-like_ATP-bd"/>
</dbReference>
<protein>
    <recommendedName>
        <fullName evidence="5">ABC transporter domain-containing protein</fullName>
    </recommendedName>
</protein>
<evidence type="ECO:0000256" key="4">
    <source>
        <dbReference type="ARBA" id="ARBA00022840"/>
    </source>
</evidence>
<dbReference type="PROSITE" id="PS00211">
    <property type="entry name" value="ABC_TRANSPORTER_1"/>
    <property type="match status" value="1"/>
</dbReference>
<dbReference type="RefSeq" id="WP_201369336.1">
    <property type="nucleotide sequence ID" value="NZ_BNJG01000001.1"/>
</dbReference>
<comment type="similarity">
    <text evidence="1">Belongs to the ABC transporter superfamily.</text>
</comment>